<comment type="caution">
    <text evidence="2">The sequence shown here is derived from an EMBL/GenBank/DDBJ whole genome shotgun (WGS) entry which is preliminary data.</text>
</comment>
<protein>
    <recommendedName>
        <fullName evidence="1">Nucleotidyl transferase domain-containing protein</fullName>
    </recommendedName>
</protein>
<organism evidence="2">
    <name type="scientific">marine sediment metagenome</name>
    <dbReference type="NCBI Taxonomy" id="412755"/>
    <lineage>
        <taxon>unclassified sequences</taxon>
        <taxon>metagenomes</taxon>
        <taxon>ecological metagenomes</taxon>
    </lineage>
</organism>
<proteinExistence type="predicted"/>
<dbReference type="SUPFAM" id="SSF53448">
    <property type="entry name" value="Nucleotide-diphospho-sugar transferases"/>
    <property type="match status" value="1"/>
</dbReference>
<dbReference type="PANTHER" id="PTHR47183">
    <property type="entry name" value="GLUCOSE-1-PHOSPHATE CYTIDYLYLTRANSFERASE-RELATED"/>
    <property type="match status" value="1"/>
</dbReference>
<accession>X1SSX6</accession>
<dbReference type="EMBL" id="BARW01000917">
    <property type="protein sequence ID" value="GAI70934.1"/>
    <property type="molecule type" value="Genomic_DNA"/>
</dbReference>
<dbReference type="InterPro" id="IPR029044">
    <property type="entry name" value="Nucleotide-diphossugar_trans"/>
</dbReference>
<dbReference type="PANTHER" id="PTHR47183:SF1">
    <property type="entry name" value="GLUCOSE-1-PHOSPHATE CYTIDYLYLTRANSFERASE"/>
    <property type="match status" value="1"/>
</dbReference>
<reference evidence="2" key="1">
    <citation type="journal article" date="2014" name="Front. Microbiol.">
        <title>High frequency of phylogenetically diverse reductive dehalogenase-homologous genes in deep subseafloor sedimentary metagenomes.</title>
        <authorList>
            <person name="Kawai M."/>
            <person name="Futagami T."/>
            <person name="Toyoda A."/>
            <person name="Takaki Y."/>
            <person name="Nishi S."/>
            <person name="Hori S."/>
            <person name="Arai W."/>
            <person name="Tsubouchi T."/>
            <person name="Morono Y."/>
            <person name="Uchiyama I."/>
            <person name="Ito T."/>
            <person name="Fujiyama A."/>
            <person name="Inagaki F."/>
            <person name="Takami H."/>
        </authorList>
    </citation>
    <scope>NUCLEOTIDE SEQUENCE</scope>
    <source>
        <strain evidence="2">Expedition CK06-06</strain>
    </source>
</reference>
<dbReference type="InterPro" id="IPR013446">
    <property type="entry name" value="G1P_cyt_trans-like"/>
</dbReference>
<dbReference type="InterPro" id="IPR005835">
    <property type="entry name" value="NTP_transferase_dom"/>
</dbReference>
<feature type="non-terminal residue" evidence="2">
    <location>
        <position position="1"/>
    </location>
</feature>
<name>X1SSX6_9ZZZZ</name>
<dbReference type="GO" id="GO:0047343">
    <property type="term" value="F:glucose-1-phosphate cytidylyltransferase activity"/>
    <property type="evidence" value="ECO:0007669"/>
    <property type="project" value="InterPro"/>
</dbReference>
<gene>
    <name evidence="2" type="ORF">S12H4_03320</name>
</gene>
<evidence type="ECO:0000313" key="2">
    <source>
        <dbReference type="EMBL" id="GAI70934.1"/>
    </source>
</evidence>
<dbReference type="AlphaFoldDB" id="X1SSX6"/>
<sequence length="182" mass="20820">ELGKQKIETHNLQEDGDWKVTLIDTGENTLKGARIKRIEKYINSDVFMVTYADGVANINVNELLEFHNSHGKIATLTGVKSPSRFGIISVEGNKVNSFIEKPKTAKGLINGGFFVFNKKIFDCLKDDNSCDLEIGVLDKLADKNELMVYKYLEEWMCMDTIRDSEYLNKLWYSGKAFWSNYK</sequence>
<dbReference type="Gene3D" id="3.90.550.10">
    <property type="entry name" value="Spore Coat Polysaccharide Biosynthesis Protein SpsA, Chain A"/>
    <property type="match status" value="1"/>
</dbReference>
<dbReference type="Pfam" id="PF00483">
    <property type="entry name" value="NTP_transferase"/>
    <property type="match status" value="1"/>
</dbReference>
<feature type="domain" description="Nucleotidyl transferase" evidence="1">
    <location>
        <begin position="35"/>
        <end position="154"/>
    </location>
</feature>
<evidence type="ECO:0000259" key="1">
    <source>
        <dbReference type="Pfam" id="PF00483"/>
    </source>
</evidence>